<dbReference type="AlphaFoldDB" id="A0A2K2CAK8"/>
<reference evidence="1 2" key="1">
    <citation type="journal article" date="2006" name="Science">
        <title>The genome of black cottonwood, Populus trichocarpa (Torr. &amp; Gray).</title>
        <authorList>
            <person name="Tuskan G.A."/>
            <person name="Difazio S."/>
            <person name="Jansson S."/>
            <person name="Bohlmann J."/>
            <person name="Grigoriev I."/>
            <person name="Hellsten U."/>
            <person name="Putnam N."/>
            <person name="Ralph S."/>
            <person name="Rombauts S."/>
            <person name="Salamov A."/>
            <person name="Schein J."/>
            <person name="Sterck L."/>
            <person name="Aerts A."/>
            <person name="Bhalerao R.R."/>
            <person name="Bhalerao R.P."/>
            <person name="Blaudez D."/>
            <person name="Boerjan W."/>
            <person name="Brun A."/>
            <person name="Brunner A."/>
            <person name="Busov V."/>
            <person name="Campbell M."/>
            <person name="Carlson J."/>
            <person name="Chalot M."/>
            <person name="Chapman J."/>
            <person name="Chen G.L."/>
            <person name="Cooper D."/>
            <person name="Coutinho P.M."/>
            <person name="Couturier J."/>
            <person name="Covert S."/>
            <person name="Cronk Q."/>
            <person name="Cunningham R."/>
            <person name="Davis J."/>
            <person name="Degroeve S."/>
            <person name="Dejardin A."/>
            <person name="Depamphilis C."/>
            <person name="Detter J."/>
            <person name="Dirks B."/>
            <person name="Dubchak I."/>
            <person name="Duplessis S."/>
            <person name="Ehlting J."/>
            <person name="Ellis B."/>
            <person name="Gendler K."/>
            <person name="Goodstein D."/>
            <person name="Gribskov M."/>
            <person name="Grimwood J."/>
            <person name="Groover A."/>
            <person name="Gunter L."/>
            <person name="Hamberger B."/>
            <person name="Heinze B."/>
            <person name="Helariutta Y."/>
            <person name="Henrissat B."/>
            <person name="Holligan D."/>
            <person name="Holt R."/>
            <person name="Huang W."/>
            <person name="Islam-Faridi N."/>
            <person name="Jones S."/>
            <person name="Jones-Rhoades M."/>
            <person name="Jorgensen R."/>
            <person name="Joshi C."/>
            <person name="Kangasjarvi J."/>
            <person name="Karlsson J."/>
            <person name="Kelleher C."/>
            <person name="Kirkpatrick R."/>
            <person name="Kirst M."/>
            <person name="Kohler A."/>
            <person name="Kalluri U."/>
            <person name="Larimer F."/>
            <person name="Leebens-Mack J."/>
            <person name="Leple J.C."/>
            <person name="Locascio P."/>
            <person name="Lou Y."/>
            <person name="Lucas S."/>
            <person name="Martin F."/>
            <person name="Montanini B."/>
            <person name="Napoli C."/>
            <person name="Nelson D.R."/>
            <person name="Nelson C."/>
            <person name="Nieminen K."/>
            <person name="Nilsson O."/>
            <person name="Pereda V."/>
            <person name="Peter G."/>
            <person name="Philippe R."/>
            <person name="Pilate G."/>
            <person name="Poliakov A."/>
            <person name="Razumovskaya J."/>
            <person name="Richardson P."/>
            <person name="Rinaldi C."/>
            <person name="Ritland K."/>
            <person name="Rouze P."/>
            <person name="Ryaboy D."/>
            <person name="Schmutz J."/>
            <person name="Schrader J."/>
            <person name="Segerman B."/>
            <person name="Shin H."/>
            <person name="Siddiqui A."/>
            <person name="Sterky F."/>
            <person name="Terry A."/>
            <person name="Tsai C.J."/>
            <person name="Uberbacher E."/>
            <person name="Unneberg P."/>
            <person name="Vahala J."/>
            <person name="Wall K."/>
            <person name="Wessler S."/>
            <person name="Yang G."/>
            <person name="Yin T."/>
            <person name="Douglas C."/>
            <person name="Marra M."/>
            <person name="Sandberg G."/>
            <person name="Van de Peer Y."/>
            <person name="Rokhsar D."/>
        </authorList>
    </citation>
    <scope>NUCLEOTIDE SEQUENCE [LARGE SCALE GENOMIC DNA]</scope>
    <source>
        <strain evidence="2">cv. Nisqually</strain>
    </source>
</reference>
<keyword evidence="2" id="KW-1185">Reference proteome</keyword>
<dbReference type="EMBL" id="CM009290">
    <property type="protein sequence ID" value="PNT59069.1"/>
    <property type="molecule type" value="Genomic_DNA"/>
</dbReference>
<protein>
    <submittedName>
        <fullName evidence="1">Uncharacterized protein</fullName>
    </submittedName>
</protein>
<proteinExistence type="predicted"/>
<organism evidence="1 2">
    <name type="scientific">Populus trichocarpa</name>
    <name type="common">Western balsam poplar</name>
    <name type="synonym">Populus balsamifera subsp. trichocarpa</name>
    <dbReference type="NCBI Taxonomy" id="3694"/>
    <lineage>
        <taxon>Eukaryota</taxon>
        <taxon>Viridiplantae</taxon>
        <taxon>Streptophyta</taxon>
        <taxon>Embryophyta</taxon>
        <taxon>Tracheophyta</taxon>
        <taxon>Spermatophyta</taxon>
        <taxon>Magnoliopsida</taxon>
        <taxon>eudicotyledons</taxon>
        <taxon>Gunneridae</taxon>
        <taxon>Pentapetalae</taxon>
        <taxon>rosids</taxon>
        <taxon>fabids</taxon>
        <taxon>Malpighiales</taxon>
        <taxon>Salicaceae</taxon>
        <taxon>Saliceae</taxon>
        <taxon>Populus</taxon>
    </lineage>
</organism>
<gene>
    <name evidence="1" type="ORF">POPTR_001G388700</name>
</gene>
<evidence type="ECO:0000313" key="1">
    <source>
        <dbReference type="EMBL" id="PNT59069.1"/>
    </source>
</evidence>
<accession>A0A2K2CAK8</accession>
<sequence length="160" mass="18036">MTLETGGWANILTFSSFFCVSPFSLRRGDRGSNLEQESRCCEELLDVAWGWTETYLQLAMGTSDGFCSQSKIGWLMLLLHNLKKRILMFVHCKTKDCMSERKPSAAHDGILLRRGFLLLTVAACFEERLAFVADGVTRNQMAGTSVAAISEKRKSWQQSR</sequence>
<dbReference type="Proteomes" id="UP000006729">
    <property type="component" value="Chromosome 1"/>
</dbReference>
<evidence type="ECO:0000313" key="2">
    <source>
        <dbReference type="Proteomes" id="UP000006729"/>
    </source>
</evidence>
<dbReference type="InParanoid" id="A0A2K2CAK8"/>
<name>A0A2K2CAK8_POPTR</name>